<feature type="binding site" evidence="8">
    <location>
        <position position="121"/>
    </location>
    <ligand>
        <name>(3R)-3-methyl-D-ornithine</name>
        <dbReference type="ChEBI" id="CHEBI:64642"/>
    </ligand>
</feature>
<dbReference type="SFLD" id="SFLDG01280">
    <property type="entry name" value="HydE/PylB-like"/>
    <property type="match status" value="1"/>
</dbReference>
<evidence type="ECO:0000256" key="3">
    <source>
        <dbReference type="ARBA" id="ARBA00022723"/>
    </source>
</evidence>
<dbReference type="SMART" id="SM00876">
    <property type="entry name" value="BATS"/>
    <property type="match status" value="1"/>
</dbReference>
<dbReference type="GO" id="GO:0016740">
    <property type="term" value="F:transferase activity"/>
    <property type="evidence" value="ECO:0007669"/>
    <property type="project" value="TreeGrafter"/>
</dbReference>
<protein>
    <submittedName>
        <fullName evidence="10">[FeFe] hydrogenase H-cluster radical SAM maturase HydE</fullName>
    </submittedName>
</protein>
<evidence type="ECO:0000256" key="5">
    <source>
        <dbReference type="ARBA" id="ARBA00023014"/>
    </source>
</evidence>
<dbReference type="Pfam" id="PF04055">
    <property type="entry name" value="Radical_SAM"/>
    <property type="match status" value="1"/>
</dbReference>
<feature type="binding site" evidence="7">
    <location>
        <position position="54"/>
    </location>
    <ligand>
        <name>[4Fe-4S] cluster</name>
        <dbReference type="ChEBI" id="CHEBI:49883"/>
        <note>4Fe-4S-S-AdoMet</note>
    </ligand>
</feature>
<sequence>MDKNQILYYLESPNIEKELFQKADEVRKKFCGDEVYIRGIINFSSYCCRNCLYCGLRRDNKELKRYRMKPQEIVNVARKIVNSGVNTIVLQSGDDFYYTRQTLSWIIQKIKQMGDVAVTLSVGERALEDYKAWKEAGADRYLLKHEAANPKLYEKLHPGQSLRKRRKLLHILKKMGYQIGAGNIVGLPGQTLKDLLDDILFLKELNVDMAGIGPFIPQENTPLGNFPSGDLNLTLRVLALARIVTKNVLLPATTALATLDSENGQLMGLKVGANVIMPDFTPTGYEEKYLIYDNKARVTLKRAKEIILKAERKISGSRGDSLKCVRHQRVSVCI</sequence>
<dbReference type="SFLD" id="SFLDG01060">
    <property type="entry name" value="BATS_domain_containing"/>
    <property type="match status" value="1"/>
</dbReference>
<keyword evidence="1 7" id="KW-0004">4Fe-4S</keyword>
<dbReference type="PANTHER" id="PTHR43726">
    <property type="entry name" value="3-METHYLORNITHINE SYNTHASE"/>
    <property type="match status" value="1"/>
</dbReference>
<name>A0A662DIM3_UNCAE</name>
<dbReference type="NCBIfam" id="TIGR03956">
    <property type="entry name" value="rSAM_HydE"/>
    <property type="match status" value="1"/>
</dbReference>
<dbReference type="EMBL" id="QMQA01000007">
    <property type="protein sequence ID" value="RLE15365.1"/>
    <property type="molecule type" value="Genomic_DNA"/>
</dbReference>
<proteinExistence type="predicted"/>
<feature type="binding site" evidence="7">
    <location>
        <position position="47"/>
    </location>
    <ligand>
        <name>[4Fe-4S] cluster</name>
        <dbReference type="ChEBI" id="CHEBI:49883"/>
        <note>4Fe-4S-S-AdoMet</note>
    </ligand>
</feature>
<keyword evidence="3" id="KW-0479">Metal-binding</keyword>
<dbReference type="InterPro" id="IPR034422">
    <property type="entry name" value="HydE/PylB-like"/>
</dbReference>
<organism evidence="10 11">
    <name type="scientific">Aerophobetes bacterium</name>
    <dbReference type="NCBI Taxonomy" id="2030807"/>
    <lineage>
        <taxon>Bacteria</taxon>
        <taxon>Candidatus Aerophobota</taxon>
    </lineage>
</organism>
<dbReference type="CDD" id="cd01335">
    <property type="entry name" value="Radical_SAM"/>
    <property type="match status" value="1"/>
</dbReference>
<dbReference type="InterPro" id="IPR058240">
    <property type="entry name" value="rSAM_sf"/>
</dbReference>
<evidence type="ECO:0000313" key="10">
    <source>
        <dbReference type="EMBL" id="RLE15365.1"/>
    </source>
</evidence>
<feature type="domain" description="Radical SAM core" evidence="9">
    <location>
        <begin position="33"/>
        <end position="260"/>
    </location>
</feature>
<reference evidence="10 11" key="1">
    <citation type="submission" date="2018-06" db="EMBL/GenBank/DDBJ databases">
        <title>Extensive metabolic versatility and redundancy in microbially diverse, dynamic hydrothermal sediments.</title>
        <authorList>
            <person name="Dombrowski N."/>
            <person name="Teske A."/>
            <person name="Baker B.J."/>
        </authorList>
    </citation>
    <scope>NUCLEOTIDE SEQUENCE [LARGE SCALE GENOMIC DNA]</scope>
    <source>
        <strain evidence="10">B3_G15</strain>
    </source>
</reference>
<dbReference type="GO" id="GO:0044272">
    <property type="term" value="P:sulfur compound biosynthetic process"/>
    <property type="evidence" value="ECO:0007669"/>
    <property type="project" value="UniProtKB-ARBA"/>
</dbReference>
<comment type="cofactor">
    <cofactor evidence="6">
        <name>[2Fe-2S] cluster</name>
        <dbReference type="ChEBI" id="CHEBI:190135"/>
    </cofactor>
</comment>
<comment type="cofactor">
    <cofactor evidence="7">
        <name>[4Fe-4S] cluster</name>
        <dbReference type="ChEBI" id="CHEBI:49883"/>
    </cofactor>
    <text evidence="7">Binds 1 [4Fe-4S] cluster. The cluster is coordinated with 3 cysteines and an exchangeable S-adenosyl-L-methionine.</text>
</comment>
<keyword evidence="4 7" id="KW-0408">Iron</keyword>
<keyword evidence="5 7" id="KW-0411">Iron-sulfur</keyword>
<dbReference type="PIRSF" id="PIRSF004762">
    <property type="entry name" value="CHP00423"/>
    <property type="match status" value="1"/>
</dbReference>
<dbReference type="InterPro" id="IPR024021">
    <property type="entry name" value="FeFe-hyd_HydE_rSAM"/>
</dbReference>
<dbReference type="SFLD" id="SFLDS00029">
    <property type="entry name" value="Radical_SAM"/>
    <property type="match status" value="1"/>
</dbReference>
<dbReference type="Proteomes" id="UP000280417">
    <property type="component" value="Unassembled WGS sequence"/>
</dbReference>
<dbReference type="PANTHER" id="PTHR43726:SF1">
    <property type="entry name" value="BIOTIN SYNTHASE"/>
    <property type="match status" value="1"/>
</dbReference>
<keyword evidence="2 7" id="KW-0949">S-adenosyl-L-methionine</keyword>
<dbReference type="InterPro" id="IPR006638">
    <property type="entry name" value="Elp3/MiaA/NifB-like_rSAM"/>
</dbReference>
<dbReference type="SMART" id="SM00729">
    <property type="entry name" value="Elp3"/>
    <property type="match status" value="1"/>
</dbReference>
<dbReference type="GO" id="GO:0046872">
    <property type="term" value="F:metal ion binding"/>
    <property type="evidence" value="ECO:0007669"/>
    <property type="project" value="UniProtKB-KW"/>
</dbReference>
<evidence type="ECO:0000256" key="7">
    <source>
        <dbReference type="PIRSR" id="PIRSR004762-1"/>
    </source>
</evidence>
<dbReference type="SFLD" id="SFLDG01082">
    <property type="entry name" value="B12-binding_domain_containing"/>
    <property type="match status" value="1"/>
</dbReference>
<evidence type="ECO:0000256" key="2">
    <source>
        <dbReference type="ARBA" id="ARBA00022691"/>
    </source>
</evidence>
<feature type="binding site" evidence="8">
    <location>
        <position position="281"/>
    </location>
    <ligand>
        <name>(3R)-3-methyl-D-ornithine</name>
        <dbReference type="ChEBI" id="CHEBI:64642"/>
    </ligand>
</feature>
<dbReference type="SUPFAM" id="SSF102114">
    <property type="entry name" value="Radical SAM enzymes"/>
    <property type="match status" value="1"/>
</dbReference>
<evidence type="ECO:0000256" key="6">
    <source>
        <dbReference type="ARBA" id="ARBA00034078"/>
    </source>
</evidence>
<feature type="binding site" evidence="7">
    <location>
        <position position="51"/>
    </location>
    <ligand>
        <name>[4Fe-4S] cluster</name>
        <dbReference type="ChEBI" id="CHEBI:49883"/>
        <note>4Fe-4S-S-AdoMet</note>
    </ligand>
</feature>
<dbReference type="Gene3D" id="3.20.20.70">
    <property type="entry name" value="Aldolase class I"/>
    <property type="match status" value="1"/>
</dbReference>
<dbReference type="GO" id="GO:0051539">
    <property type="term" value="F:4 iron, 4 sulfur cluster binding"/>
    <property type="evidence" value="ECO:0007669"/>
    <property type="project" value="UniProtKB-KW"/>
</dbReference>
<evidence type="ECO:0000259" key="9">
    <source>
        <dbReference type="PROSITE" id="PS51918"/>
    </source>
</evidence>
<feature type="binding site" evidence="8">
    <location>
        <position position="165"/>
    </location>
    <ligand>
        <name>S-adenosyl-L-methionine</name>
        <dbReference type="ChEBI" id="CHEBI:59789"/>
    </ligand>
</feature>
<dbReference type="InterPro" id="IPR010722">
    <property type="entry name" value="BATS_dom"/>
</dbReference>
<dbReference type="InterPro" id="IPR013785">
    <property type="entry name" value="Aldolase_TIM"/>
</dbReference>
<gene>
    <name evidence="10" type="ORF">DRJ04_00595</name>
</gene>
<dbReference type="PROSITE" id="PS51918">
    <property type="entry name" value="RADICAL_SAM"/>
    <property type="match status" value="1"/>
</dbReference>
<dbReference type="GO" id="GO:0042364">
    <property type="term" value="P:water-soluble vitamin biosynthetic process"/>
    <property type="evidence" value="ECO:0007669"/>
    <property type="project" value="UniProtKB-ARBA"/>
</dbReference>
<evidence type="ECO:0000256" key="1">
    <source>
        <dbReference type="ARBA" id="ARBA00022485"/>
    </source>
</evidence>
<accession>A0A662DIM3</accession>
<feature type="binding site" evidence="8">
    <location>
        <position position="146"/>
    </location>
    <ligand>
        <name>(3R)-3-methyl-D-ornithine</name>
        <dbReference type="ChEBI" id="CHEBI:64642"/>
    </ligand>
</feature>
<comment type="caution">
    <text evidence="10">The sequence shown here is derived from an EMBL/GenBank/DDBJ whole genome shotgun (WGS) entry which is preliminary data.</text>
</comment>
<evidence type="ECO:0000256" key="8">
    <source>
        <dbReference type="PIRSR" id="PIRSR004762-2"/>
    </source>
</evidence>
<evidence type="ECO:0000256" key="4">
    <source>
        <dbReference type="ARBA" id="ARBA00023004"/>
    </source>
</evidence>
<dbReference type="InterPro" id="IPR007197">
    <property type="entry name" value="rSAM"/>
</dbReference>
<evidence type="ECO:0000313" key="11">
    <source>
        <dbReference type="Proteomes" id="UP000280417"/>
    </source>
</evidence>
<dbReference type="AlphaFoldDB" id="A0A662DIM3"/>